<keyword evidence="7" id="KW-0282">Flagellum</keyword>
<dbReference type="HAMAP" id="MF_00724">
    <property type="entry name" value="FliE"/>
    <property type="match status" value="1"/>
</dbReference>
<keyword evidence="7" id="KW-0966">Cell projection</keyword>
<keyword evidence="8" id="KW-1185">Reference proteome</keyword>
<gene>
    <name evidence="4" type="primary">fliE</name>
    <name evidence="7" type="ORF">J2Z80_002456</name>
</gene>
<evidence type="ECO:0000256" key="6">
    <source>
        <dbReference type="SAM" id="MobiDB-lite"/>
    </source>
</evidence>
<evidence type="ECO:0000256" key="5">
    <source>
        <dbReference type="NCBIfam" id="TIGR00205"/>
    </source>
</evidence>
<organism evidence="7 8">
    <name type="scientific">Thermoanaerobacterium butyriciformans</name>
    <dbReference type="NCBI Taxonomy" id="1702242"/>
    <lineage>
        <taxon>Bacteria</taxon>
        <taxon>Bacillati</taxon>
        <taxon>Bacillota</taxon>
        <taxon>Clostridia</taxon>
        <taxon>Thermoanaerobacterales</taxon>
        <taxon>Thermoanaerobacteraceae</taxon>
        <taxon>Thermoanaerobacterium</taxon>
    </lineage>
</organism>
<evidence type="ECO:0000313" key="8">
    <source>
        <dbReference type="Proteomes" id="UP001166402"/>
    </source>
</evidence>
<feature type="compositionally biased region" description="Polar residues" evidence="6">
    <location>
        <begin position="1"/>
        <end position="12"/>
    </location>
</feature>
<dbReference type="PRINTS" id="PR01006">
    <property type="entry name" value="FLGHOOKFLIE"/>
</dbReference>
<accession>A0ABS4NGV4</accession>
<reference evidence="7" key="1">
    <citation type="submission" date="2021-03" db="EMBL/GenBank/DDBJ databases">
        <title>Genomic Encyclopedia of Type Strains, Phase IV (KMG-IV): sequencing the most valuable type-strain genomes for metagenomic binning, comparative biology and taxonomic classification.</title>
        <authorList>
            <person name="Goeker M."/>
        </authorList>
    </citation>
    <scope>NUCLEOTIDE SEQUENCE</scope>
    <source>
        <strain evidence="7">DSM 101588</strain>
    </source>
</reference>
<evidence type="ECO:0000256" key="4">
    <source>
        <dbReference type="HAMAP-Rule" id="MF_00724"/>
    </source>
</evidence>
<keyword evidence="3 4" id="KW-0975">Bacterial flagellum</keyword>
<dbReference type="RefSeq" id="WP_192402001.1">
    <property type="nucleotide sequence ID" value="NZ_JAGGLT010000030.1"/>
</dbReference>
<name>A0ABS4NGV4_9THEO</name>
<evidence type="ECO:0000256" key="2">
    <source>
        <dbReference type="ARBA" id="ARBA00009272"/>
    </source>
</evidence>
<dbReference type="InterPro" id="IPR001624">
    <property type="entry name" value="FliE"/>
</dbReference>
<comment type="subcellular location">
    <subcellularLocation>
        <location evidence="1 4">Bacterial flagellum basal body</location>
    </subcellularLocation>
</comment>
<evidence type="ECO:0000256" key="3">
    <source>
        <dbReference type="ARBA" id="ARBA00023143"/>
    </source>
</evidence>
<dbReference type="PANTHER" id="PTHR34653:SF1">
    <property type="entry name" value="FLAGELLAR HOOK-BASAL BODY COMPLEX PROTEIN FLIE"/>
    <property type="match status" value="1"/>
</dbReference>
<sequence>MINPISQINSVGGVSASSTTNNSTSFGDILKTAITDVNNLQLKSQQDDQMLVTGDINDIHNVMIDATKADIALELTIQIKNKVLDAYQEIMRMPV</sequence>
<dbReference type="NCBIfam" id="TIGR00205">
    <property type="entry name" value="fliE"/>
    <property type="match status" value="1"/>
</dbReference>
<dbReference type="Proteomes" id="UP001166402">
    <property type="component" value="Unassembled WGS sequence"/>
</dbReference>
<dbReference type="PANTHER" id="PTHR34653">
    <property type="match status" value="1"/>
</dbReference>
<protein>
    <recommendedName>
        <fullName evidence="4 5">Flagellar hook-basal body complex protein FliE</fullName>
    </recommendedName>
</protein>
<comment type="similarity">
    <text evidence="2 4">Belongs to the FliE family.</text>
</comment>
<keyword evidence="7" id="KW-0969">Cilium</keyword>
<evidence type="ECO:0000256" key="1">
    <source>
        <dbReference type="ARBA" id="ARBA00004117"/>
    </source>
</evidence>
<proteinExistence type="inferred from homology"/>
<evidence type="ECO:0000313" key="7">
    <source>
        <dbReference type="EMBL" id="MBP2072912.1"/>
    </source>
</evidence>
<feature type="region of interest" description="Disordered" evidence="6">
    <location>
        <begin position="1"/>
        <end position="20"/>
    </location>
</feature>
<dbReference type="EMBL" id="JAGGLT010000030">
    <property type="protein sequence ID" value="MBP2072912.1"/>
    <property type="molecule type" value="Genomic_DNA"/>
</dbReference>
<comment type="caution">
    <text evidence="7">The sequence shown here is derived from an EMBL/GenBank/DDBJ whole genome shotgun (WGS) entry which is preliminary data.</text>
</comment>
<dbReference type="Pfam" id="PF02049">
    <property type="entry name" value="FliE"/>
    <property type="match status" value="1"/>
</dbReference>